<evidence type="ECO:0000256" key="2">
    <source>
        <dbReference type="SAM" id="Coils"/>
    </source>
</evidence>
<dbReference type="InterPro" id="IPR015943">
    <property type="entry name" value="WD40/YVTN_repeat-like_dom_sf"/>
</dbReference>
<gene>
    <name evidence="3" type="ORF">HJC23_009678</name>
</gene>
<keyword evidence="2" id="KW-0175">Coiled coil</keyword>
<dbReference type="InterPro" id="IPR019405">
    <property type="entry name" value="Lactonase_7-beta_prop"/>
</dbReference>
<comment type="similarity">
    <text evidence="1">Belongs to the cycloisomerase 2 family.</text>
</comment>
<dbReference type="InterPro" id="IPR011048">
    <property type="entry name" value="Haem_d1_sf"/>
</dbReference>
<dbReference type="Proteomes" id="UP001516023">
    <property type="component" value="Unassembled WGS sequence"/>
</dbReference>
<dbReference type="Pfam" id="PF10282">
    <property type="entry name" value="Lactonase"/>
    <property type="match status" value="1"/>
</dbReference>
<dbReference type="InterPro" id="IPR050282">
    <property type="entry name" value="Cycloisomerase_2"/>
</dbReference>
<reference evidence="3 4" key="1">
    <citation type="journal article" date="2020" name="G3 (Bethesda)">
        <title>Improved Reference Genome for Cyclotella cryptica CCMP332, a Model for Cell Wall Morphogenesis, Salinity Adaptation, and Lipid Production in Diatoms (Bacillariophyta).</title>
        <authorList>
            <person name="Roberts W.R."/>
            <person name="Downey K.M."/>
            <person name="Ruck E.C."/>
            <person name="Traller J.C."/>
            <person name="Alverson A.J."/>
        </authorList>
    </citation>
    <scope>NUCLEOTIDE SEQUENCE [LARGE SCALE GENOMIC DNA]</scope>
    <source>
        <strain evidence="3 4">CCMP332</strain>
    </source>
</reference>
<dbReference type="SUPFAM" id="SSF51004">
    <property type="entry name" value="C-terminal (heme d1) domain of cytochrome cd1-nitrite reductase"/>
    <property type="match status" value="1"/>
</dbReference>
<dbReference type="Gene3D" id="2.130.10.10">
    <property type="entry name" value="YVTN repeat-like/Quinoprotein amine dehydrogenase"/>
    <property type="match status" value="1"/>
</dbReference>
<evidence type="ECO:0000313" key="4">
    <source>
        <dbReference type="Proteomes" id="UP001516023"/>
    </source>
</evidence>
<comment type="caution">
    <text evidence="3">The sequence shown here is derived from an EMBL/GenBank/DDBJ whole genome shotgun (WGS) entry which is preliminary data.</text>
</comment>
<keyword evidence="4" id="KW-1185">Reference proteome</keyword>
<protein>
    <submittedName>
        <fullName evidence="3">Uncharacterized protein</fullName>
    </submittedName>
</protein>
<dbReference type="PANTHER" id="PTHR30344:SF1">
    <property type="entry name" value="6-PHOSPHOGLUCONOLACTONASE"/>
    <property type="match status" value="1"/>
</dbReference>
<dbReference type="EMBL" id="JABMIG020000062">
    <property type="protein sequence ID" value="KAL3796547.1"/>
    <property type="molecule type" value="Genomic_DNA"/>
</dbReference>
<organism evidence="3 4">
    <name type="scientific">Cyclotella cryptica</name>
    <dbReference type="NCBI Taxonomy" id="29204"/>
    <lineage>
        <taxon>Eukaryota</taxon>
        <taxon>Sar</taxon>
        <taxon>Stramenopiles</taxon>
        <taxon>Ochrophyta</taxon>
        <taxon>Bacillariophyta</taxon>
        <taxon>Coscinodiscophyceae</taxon>
        <taxon>Thalassiosirophycidae</taxon>
        <taxon>Stephanodiscales</taxon>
        <taxon>Stephanodiscaceae</taxon>
        <taxon>Cyclotella</taxon>
    </lineage>
</organism>
<name>A0ABD3Q8Z2_9STRA</name>
<dbReference type="AlphaFoldDB" id="A0ABD3Q8Z2"/>
<dbReference type="PANTHER" id="PTHR30344">
    <property type="entry name" value="6-PHOSPHOGLUCONOLACTONASE-RELATED"/>
    <property type="match status" value="1"/>
</dbReference>
<sequence>MFFHQAETMSPLNNPRQTLTHQQTSILTTDASLSDGRVSPPSQQYSVTDNDASQQLFFVTSYSDFDRLAHGPRGHAAKHTLRVYGFDATGSSLVLLHVAGEGSHVINPAFSRFHPRLNVVYTCTEDIEQNGQILAYQIHSDGSLTQIGCVDAGGTSTCYLTIDREQRHLIAVNYWDSSLAVIPLSREDGTFLGGIKNIYDPRQGQAMRAMAKKHGGVNHSNNDESTIAQRQVDPHSHALVLDPFEGCVAYVPDLGKDLVREFWYDRESGRIGSELNVLPSGLCTGKPDGPRYFEFHPKFNVAYVVNELSSTVAVFRVDRELLSEIAHASKQKLPMDKFKGRSTLKLIQSIKTVPSAFPTEMNTCGRMCVHQSGRFVIVSNRGHESITIFRVKQCNGGSGKAMKGTLAQVGFFHTRGETPRHFQFDASGQFLIVANQDSDTIAVFTFNLNSGEIKYTGNEYRVPSPNFICSCPMVDRYNDDEDNDVAMEIGNGNFLPIGHTNTSTVVNDTIPVTVEFDSAQKNAVDLQLELEQAKKEIDALRKQISVLSTPNTSPETTLTTDEAQDLKGFLAHQLKVAKQEGP</sequence>
<accession>A0ABD3Q8Z2</accession>
<feature type="coiled-coil region" evidence="2">
    <location>
        <begin position="516"/>
        <end position="543"/>
    </location>
</feature>
<evidence type="ECO:0000256" key="1">
    <source>
        <dbReference type="ARBA" id="ARBA00005564"/>
    </source>
</evidence>
<evidence type="ECO:0000313" key="3">
    <source>
        <dbReference type="EMBL" id="KAL3796547.1"/>
    </source>
</evidence>
<proteinExistence type="inferred from homology"/>
<dbReference type="FunFam" id="2.130.10.10:FF:001321">
    <property type="entry name" value="6-phosphogluconolactonase (Cycloisomerase 2 family)"/>
    <property type="match status" value="1"/>
</dbReference>